<evidence type="ECO:0000313" key="3">
    <source>
        <dbReference type="Proteomes" id="UP000762253"/>
    </source>
</evidence>
<proteinExistence type="predicted"/>
<dbReference type="InterPro" id="IPR037401">
    <property type="entry name" value="SnoaL-like"/>
</dbReference>
<dbReference type="Proteomes" id="UP000762253">
    <property type="component" value="Unassembled WGS sequence"/>
</dbReference>
<keyword evidence="3" id="KW-1185">Reference proteome</keyword>
<comment type="caution">
    <text evidence="2">The sequence shown here is derived from an EMBL/GenBank/DDBJ whole genome shotgun (WGS) entry which is preliminary data.</text>
</comment>
<dbReference type="SUPFAM" id="SSF54427">
    <property type="entry name" value="NTF2-like"/>
    <property type="match status" value="1"/>
</dbReference>
<gene>
    <name evidence="2" type="ORF">DP115_10195</name>
</gene>
<accession>A0ABX1M3P4</accession>
<organism evidence="2 3">
    <name type="scientific">Brasilonema octagenarum UFV-OR1</name>
    <dbReference type="NCBI Taxonomy" id="417115"/>
    <lineage>
        <taxon>Bacteria</taxon>
        <taxon>Bacillati</taxon>
        <taxon>Cyanobacteriota</taxon>
        <taxon>Cyanophyceae</taxon>
        <taxon>Nostocales</taxon>
        <taxon>Scytonemataceae</taxon>
        <taxon>Brasilonema</taxon>
        <taxon>Octagenarum group</taxon>
    </lineage>
</organism>
<dbReference type="Gene3D" id="3.10.450.50">
    <property type="match status" value="1"/>
</dbReference>
<reference evidence="2 3" key="1">
    <citation type="submission" date="2018-06" db="EMBL/GenBank/DDBJ databases">
        <title>Comparative genomics of Brasilonema spp. strains.</title>
        <authorList>
            <person name="Alvarenga D.O."/>
            <person name="Fiore M.F."/>
            <person name="Varani A.M."/>
        </authorList>
    </citation>
    <scope>NUCLEOTIDE SEQUENCE [LARGE SCALE GENOMIC DNA]</scope>
    <source>
        <strain evidence="2 3">UFV-OR1</strain>
    </source>
</reference>
<evidence type="ECO:0000313" key="2">
    <source>
        <dbReference type="EMBL" id="NMF63127.1"/>
    </source>
</evidence>
<feature type="domain" description="SnoaL-like" evidence="1">
    <location>
        <begin position="22"/>
        <end position="125"/>
    </location>
</feature>
<protein>
    <submittedName>
        <fullName evidence="2">Nuclear transport factor 2 family protein</fullName>
    </submittedName>
</protein>
<name>A0ABX1M3P4_9CYAN</name>
<dbReference type="Pfam" id="PF12680">
    <property type="entry name" value="SnoaL_2"/>
    <property type="match status" value="1"/>
</dbReference>
<dbReference type="EMBL" id="QMEC01000030">
    <property type="protein sequence ID" value="NMF63127.1"/>
    <property type="molecule type" value="Genomic_DNA"/>
</dbReference>
<sequence length="152" mass="17193">MQFLGETKEQSTAAEVFADSLALITKDIQAWVELFAENAVVEFPYASALGSPERLEGKPAIYNYMKDALAQMQNLVFTNIRAYPTSNPNVLFAEVHGKAIIVATGRHYQQDYVMRLETKDGKIIHYREYWNPVPVLDAFGSTQNLRQSFNAQ</sequence>
<dbReference type="RefSeq" id="WP_169264719.1">
    <property type="nucleotide sequence ID" value="NZ_QMEC01000030.1"/>
</dbReference>
<evidence type="ECO:0000259" key="1">
    <source>
        <dbReference type="Pfam" id="PF12680"/>
    </source>
</evidence>
<dbReference type="InterPro" id="IPR032710">
    <property type="entry name" value="NTF2-like_dom_sf"/>
</dbReference>